<comment type="caution">
    <text evidence="1">The sequence shown here is derived from an EMBL/GenBank/DDBJ whole genome shotgun (WGS) entry which is preliminary data.</text>
</comment>
<name>A0A087M1C7_9HYPH</name>
<evidence type="ECO:0008006" key="3">
    <source>
        <dbReference type="Google" id="ProtNLM"/>
    </source>
</evidence>
<accession>A0A087M1C7</accession>
<sequence length="107" mass="12362">MGWTVEFLDEDVRAELYAMPADIRASFSRIAQLISNTGLSRVHEPYVKHLEGSLWEMRMKGKDGIARAVYVTAHAQRVVVVHVFQKKTQKTPRREIELARQRAKEVK</sequence>
<dbReference type="InterPro" id="IPR009241">
    <property type="entry name" value="HigB-like"/>
</dbReference>
<keyword evidence="2" id="KW-1185">Reference proteome</keyword>
<organism evidence="1 2">
    <name type="scientific">Devosia riboflavina</name>
    <dbReference type="NCBI Taxonomy" id="46914"/>
    <lineage>
        <taxon>Bacteria</taxon>
        <taxon>Pseudomonadati</taxon>
        <taxon>Pseudomonadota</taxon>
        <taxon>Alphaproteobacteria</taxon>
        <taxon>Hyphomicrobiales</taxon>
        <taxon>Devosiaceae</taxon>
        <taxon>Devosia</taxon>
    </lineage>
</organism>
<dbReference type="Pfam" id="PF05973">
    <property type="entry name" value="Gp49"/>
    <property type="match status" value="1"/>
</dbReference>
<protein>
    <recommendedName>
        <fullName evidence="3">Type II toxin-antitoxin system RelE/ParE family toxin</fullName>
    </recommendedName>
</protein>
<gene>
    <name evidence="1" type="ORF">JP75_13135</name>
</gene>
<proteinExistence type="predicted"/>
<dbReference type="STRING" id="46914.JP75_13135"/>
<evidence type="ECO:0000313" key="1">
    <source>
        <dbReference type="EMBL" id="KFL30680.1"/>
    </source>
</evidence>
<reference evidence="1 2" key="1">
    <citation type="submission" date="2014-08" db="EMBL/GenBank/DDBJ databases">
        <authorList>
            <person name="Hassan Y.I."/>
            <person name="Lepp D."/>
            <person name="Zhou T."/>
        </authorList>
    </citation>
    <scope>NUCLEOTIDE SEQUENCE [LARGE SCALE GENOMIC DNA]</scope>
    <source>
        <strain evidence="1 2">IFO13584</strain>
    </source>
</reference>
<evidence type="ECO:0000313" key="2">
    <source>
        <dbReference type="Proteomes" id="UP000028981"/>
    </source>
</evidence>
<dbReference type="OrthoDB" id="3233388at2"/>
<dbReference type="EMBL" id="JQGC01000011">
    <property type="protein sequence ID" value="KFL30680.1"/>
    <property type="molecule type" value="Genomic_DNA"/>
</dbReference>
<dbReference type="AlphaFoldDB" id="A0A087M1C7"/>
<dbReference type="Proteomes" id="UP000028981">
    <property type="component" value="Unassembled WGS sequence"/>
</dbReference>